<reference evidence="1" key="2">
    <citation type="submission" date="2025-03" db="EMBL/GenBank/DDBJ databases">
        <authorList>
            <consortium name="ELIXIR-Norway"/>
            <consortium name="Elixir Norway"/>
        </authorList>
    </citation>
    <scope>NUCLEOTIDE SEQUENCE</scope>
</reference>
<proteinExistence type="predicted"/>
<organism evidence="1 2">
    <name type="scientific">Rangifer tarandus platyrhynchus</name>
    <name type="common">Svalbard reindeer</name>
    <dbReference type="NCBI Taxonomy" id="3082113"/>
    <lineage>
        <taxon>Eukaryota</taxon>
        <taxon>Metazoa</taxon>
        <taxon>Chordata</taxon>
        <taxon>Craniata</taxon>
        <taxon>Vertebrata</taxon>
        <taxon>Euteleostomi</taxon>
        <taxon>Mammalia</taxon>
        <taxon>Eutheria</taxon>
        <taxon>Laurasiatheria</taxon>
        <taxon>Artiodactyla</taxon>
        <taxon>Ruminantia</taxon>
        <taxon>Pecora</taxon>
        <taxon>Cervidae</taxon>
        <taxon>Odocoileinae</taxon>
        <taxon>Rangifer</taxon>
    </lineage>
</organism>
<gene>
    <name evidence="1" type="ORF">MRATA1EN22A_LOCUS27971</name>
</gene>
<sequence length="145" mass="15183">MLGLSQMSVTGEKCPSAANLHRVPPTPYPIQYSVSQQCPGCFPDLSFSVNPGAQPWLLSLSSGPLTADWKLALQASPHPLLQLPRALMLTLVHSSTCQSVLGPPSLTPQPEARPSPGPTGPPSPARSFPHSSTDRRASGSPDSPA</sequence>
<protein>
    <submittedName>
        <fullName evidence="1">Uncharacterized protein</fullName>
    </submittedName>
</protein>
<dbReference type="EMBL" id="OX596093">
    <property type="protein sequence ID" value="CAN0569420.1"/>
    <property type="molecule type" value="Genomic_DNA"/>
</dbReference>
<reference evidence="1" key="1">
    <citation type="submission" date="2023-05" db="EMBL/GenBank/DDBJ databases">
        <authorList>
            <consortium name="ELIXIR-Norway"/>
        </authorList>
    </citation>
    <scope>NUCLEOTIDE SEQUENCE</scope>
</reference>
<dbReference type="Proteomes" id="UP001162501">
    <property type="component" value="Chromosome 9"/>
</dbReference>
<evidence type="ECO:0000313" key="1">
    <source>
        <dbReference type="EMBL" id="CAN0569420.1"/>
    </source>
</evidence>
<accession>A0AC60A822</accession>
<name>A0AC60A822_RANTA</name>
<evidence type="ECO:0000313" key="2">
    <source>
        <dbReference type="Proteomes" id="UP001162501"/>
    </source>
</evidence>